<name>A0A8T1E8C0_9STRA</name>
<dbReference type="EMBL" id="RCMK01000084">
    <property type="protein sequence ID" value="KAG2949752.1"/>
    <property type="molecule type" value="Genomic_DNA"/>
</dbReference>
<dbReference type="AlphaFoldDB" id="A0A8T1E8C0"/>
<evidence type="ECO:0000313" key="1">
    <source>
        <dbReference type="EMBL" id="KAG2949752.1"/>
    </source>
</evidence>
<evidence type="ECO:0000313" key="2">
    <source>
        <dbReference type="Proteomes" id="UP000736787"/>
    </source>
</evidence>
<gene>
    <name evidence="1" type="ORF">PC117_g4969</name>
</gene>
<comment type="caution">
    <text evidence="1">The sequence shown here is derived from an EMBL/GenBank/DDBJ whole genome shotgun (WGS) entry which is preliminary data.</text>
</comment>
<reference evidence="1" key="1">
    <citation type="submission" date="2018-10" db="EMBL/GenBank/DDBJ databases">
        <title>Effector identification in a new, highly contiguous assembly of the strawberry crown rot pathogen Phytophthora cactorum.</title>
        <authorList>
            <person name="Armitage A.D."/>
            <person name="Nellist C.F."/>
            <person name="Bates H."/>
            <person name="Vickerstaff R.J."/>
            <person name="Harrison R.J."/>
        </authorList>
    </citation>
    <scope>NUCLEOTIDE SEQUENCE</scope>
    <source>
        <strain evidence="1">4040</strain>
    </source>
</reference>
<dbReference type="Proteomes" id="UP000736787">
    <property type="component" value="Unassembled WGS sequence"/>
</dbReference>
<accession>A0A8T1E8C0</accession>
<organism evidence="1 2">
    <name type="scientific">Phytophthora cactorum</name>
    <dbReference type="NCBI Taxonomy" id="29920"/>
    <lineage>
        <taxon>Eukaryota</taxon>
        <taxon>Sar</taxon>
        <taxon>Stramenopiles</taxon>
        <taxon>Oomycota</taxon>
        <taxon>Peronosporomycetes</taxon>
        <taxon>Peronosporales</taxon>
        <taxon>Peronosporaceae</taxon>
        <taxon>Phytophthora</taxon>
    </lineage>
</organism>
<protein>
    <submittedName>
        <fullName evidence="1">Uncharacterized protein</fullName>
    </submittedName>
</protein>
<sequence>MRKDNFNLSAKTPGNVAARYFCRWPTLVEYWKHPRALLARSLWRRRSVAWTDPVRLLKRILLNTITIGSFGPTDFQYFVLKRPCRNASPMTKLIVGPSAETLHRIRSLRKSATALYGGQTAPLREQQATRNRVDHSQPMQVAGRLLLQAVVCRLAATPHFRP</sequence>
<proteinExistence type="predicted"/>